<dbReference type="EMBL" id="CCKQ01019014">
    <property type="protein sequence ID" value="CDW91019.1"/>
    <property type="molecule type" value="Genomic_DNA"/>
</dbReference>
<reference evidence="2 3" key="1">
    <citation type="submission" date="2014-06" db="EMBL/GenBank/DDBJ databases">
        <authorList>
            <person name="Swart Estienne"/>
        </authorList>
    </citation>
    <scope>NUCLEOTIDE SEQUENCE [LARGE SCALE GENOMIC DNA]</scope>
    <source>
        <strain evidence="2 3">130c</strain>
    </source>
</reference>
<accession>A0A078B9E6</accession>
<feature type="compositionally biased region" description="Acidic residues" evidence="1">
    <location>
        <begin position="229"/>
        <end position="238"/>
    </location>
</feature>
<feature type="compositionally biased region" description="Acidic residues" evidence="1">
    <location>
        <begin position="176"/>
        <end position="185"/>
    </location>
</feature>
<proteinExistence type="predicted"/>
<gene>
    <name evidence="2" type="primary">Contig14165.g15092</name>
    <name evidence="2" type="ORF">STYLEM_20167</name>
</gene>
<feature type="compositionally biased region" description="Acidic residues" evidence="1">
    <location>
        <begin position="284"/>
        <end position="302"/>
    </location>
</feature>
<protein>
    <recommendedName>
        <fullName evidence="4">Centrosomal protein of 19 kDa</fullName>
    </recommendedName>
</protein>
<evidence type="ECO:0000313" key="2">
    <source>
        <dbReference type="EMBL" id="CDW91019.1"/>
    </source>
</evidence>
<feature type="compositionally biased region" description="Low complexity" evidence="1">
    <location>
        <begin position="205"/>
        <end position="218"/>
    </location>
</feature>
<name>A0A078B9E6_STYLE</name>
<dbReference type="InParanoid" id="A0A078B9E6"/>
<evidence type="ECO:0000313" key="3">
    <source>
        <dbReference type="Proteomes" id="UP000039865"/>
    </source>
</evidence>
<evidence type="ECO:0008006" key="4">
    <source>
        <dbReference type="Google" id="ProtNLM"/>
    </source>
</evidence>
<dbReference type="Proteomes" id="UP000039865">
    <property type="component" value="Unassembled WGS sequence"/>
</dbReference>
<feature type="compositionally biased region" description="Acidic residues" evidence="1">
    <location>
        <begin position="360"/>
        <end position="376"/>
    </location>
</feature>
<feature type="compositionally biased region" description="Basic and acidic residues" evidence="1">
    <location>
        <begin position="152"/>
        <end position="174"/>
    </location>
</feature>
<dbReference type="AlphaFoldDB" id="A0A078B9E6"/>
<feature type="compositionally biased region" description="Basic and acidic residues" evidence="1">
    <location>
        <begin position="119"/>
        <end position="141"/>
    </location>
</feature>
<sequence>MSKGSTKQSATLELSYQVPSSTGGFLPADPIKFCLRFKPPTIAIVYQILHSQKGQRKYVHEIKVDLKENSDINKLCEELFVKERTYFNPQKISRQQVLDLLNKLYSQLYKQNKENKIQAKPEIKEEEQRKPAVQEKKKFPAYDEQFDDSDDDVKPIKKIEPVKNEPSKDKKGNMLDDFDDEDDTDPWNLEAQKKIQQKPAEIKPNLNQQVQDNKNKNNPFDQKVKPAFDDLEDIGFELDSDRPIEFNNNKQKKDEDKFNDLFGGNKGNQKRQETEDNGLFVDNDFGDEFEDDYENDFDDENQASEQKSKKVHKDEDEEEDIFEKSRSKDNKKADEQKPAKDELKGDNQIKNEVKATGSLEPDEDEEEDEEDGDGDPESQARLINEQFNQIYENDPQLRQVLGNEINGLSLEEKYQIMTAYLNGGGVQGLLGEDDEKAGIDDDDARAIENEFNTIYTSDSKLREILQGQDPTKLTLEEKYEILAAYKKGGGVQGLLGGLEEEEEESIIEHNGQKFKRVQIEGEAQEYLMDEAGNIYDGEFNFIGQANNSDEEDG</sequence>
<organism evidence="2 3">
    <name type="scientific">Stylonychia lemnae</name>
    <name type="common">Ciliate</name>
    <dbReference type="NCBI Taxonomy" id="5949"/>
    <lineage>
        <taxon>Eukaryota</taxon>
        <taxon>Sar</taxon>
        <taxon>Alveolata</taxon>
        <taxon>Ciliophora</taxon>
        <taxon>Intramacronucleata</taxon>
        <taxon>Spirotrichea</taxon>
        <taxon>Stichotrichia</taxon>
        <taxon>Sporadotrichida</taxon>
        <taxon>Oxytrichidae</taxon>
        <taxon>Stylonychinae</taxon>
        <taxon>Stylonychia</taxon>
    </lineage>
</organism>
<feature type="region of interest" description="Disordered" evidence="1">
    <location>
        <begin position="119"/>
        <end position="382"/>
    </location>
</feature>
<feature type="compositionally biased region" description="Basic and acidic residues" evidence="1">
    <location>
        <begin position="322"/>
        <end position="353"/>
    </location>
</feature>
<evidence type="ECO:0000256" key="1">
    <source>
        <dbReference type="SAM" id="MobiDB-lite"/>
    </source>
</evidence>
<keyword evidence="3" id="KW-1185">Reference proteome</keyword>